<dbReference type="SUPFAM" id="SSF52540">
    <property type="entry name" value="P-loop containing nucleoside triphosphate hydrolases"/>
    <property type="match status" value="1"/>
</dbReference>
<dbReference type="GO" id="GO:0003924">
    <property type="term" value="F:GTPase activity"/>
    <property type="evidence" value="ECO:0007669"/>
    <property type="project" value="InterPro"/>
</dbReference>
<protein>
    <submittedName>
        <fullName evidence="1">Rab-like protein 2A</fullName>
    </submittedName>
</protein>
<name>A0AAD5UKW0_9FUNG</name>
<dbReference type="Gene3D" id="3.40.50.300">
    <property type="entry name" value="P-loop containing nucleotide triphosphate hydrolases"/>
    <property type="match status" value="1"/>
</dbReference>
<reference evidence="1" key="1">
    <citation type="submission" date="2020-05" db="EMBL/GenBank/DDBJ databases">
        <title>Phylogenomic resolution of chytrid fungi.</title>
        <authorList>
            <person name="Stajich J.E."/>
            <person name="Amses K."/>
            <person name="Simmons R."/>
            <person name="Seto K."/>
            <person name="Myers J."/>
            <person name="Bonds A."/>
            <person name="Quandt C.A."/>
            <person name="Barry K."/>
            <person name="Liu P."/>
            <person name="Grigoriev I."/>
            <person name="Longcore J.E."/>
            <person name="James T.Y."/>
        </authorList>
    </citation>
    <scope>NUCLEOTIDE SEQUENCE</scope>
    <source>
        <strain evidence="1">PLAUS21</strain>
    </source>
</reference>
<keyword evidence="2" id="KW-1185">Reference proteome</keyword>
<dbReference type="Proteomes" id="UP001210925">
    <property type="component" value="Unassembled WGS sequence"/>
</dbReference>
<dbReference type="InterPro" id="IPR001806">
    <property type="entry name" value="Small_GTPase"/>
</dbReference>
<evidence type="ECO:0000313" key="1">
    <source>
        <dbReference type="EMBL" id="KAJ3260302.1"/>
    </source>
</evidence>
<dbReference type="EMBL" id="JADGKB010000012">
    <property type="protein sequence ID" value="KAJ3260302.1"/>
    <property type="molecule type" value="Genomic_DNA"/>
</dbReference>
<comment type="caution">
    <text evidence="1">The sequence shown here is derived from an EMBL/GenBank/DDBJ whole genome shotgun (WGS) entry which is preliminary data.</text>
</comment>
<dbReference type="Pfam" id="PF00071">
    <property type="entry name" value="Ras"/>
    <property type="match status" value="1"/>
</dbReference>
<proteinExistence type="predicted"/>
<accession>A0AAD5UKW0</accession>
<sequence length="188" mass="21235">MVFVVHGGIYANAGILDYICNVQTRKALWELINKLEGIYAPKIINSKFIFLYAFMKDIQKVEKPADIKNLDTWYEELVSHRGIKMPVIVVANKIDMDPSRATKSFAFVEKRRIERGGNEQDLPFYFVSASDGSNVVTIFKEAIARATTYKEDLASGKAGTFVDEVLQFIKEEEQRPDGLFKTSVAPVS</sequence>
<organism evidence="1 2">
    <name type="scientific">Boothiomyces macroporosus</name>
    <dbReference type="NCBI Taxonomy" id="261099"/>
    <lineage>
        <taxon>Eukaryota</taxon>
        <taxon>Fungi</taxon>
        <taxon>Fungi incertae sedis</taxon>
        <taxon>Chytridiomycota</taxon>
        <taxon>Chytridiomycota incertae sedis</taxon>
        <taxon>Chytridiomycetes</taxon>
        <taxon>Rhizophydiales</taxon>
        <taxon>Terramycetaceae</taxon>
        <taxon>Boothiomyces</taxon>
    </lineage>
</organism>
<dbReference type="GO" id="GO:0005525">
    <property type="term" value="F:GTP binding"/>
    <property type="evidence" value="ECO:0007669"/>
    <property type="project" value="InterPro"/>
</dbReference>
<gene>
    <name evidence="1" type="primary">RABL2A</name>
    <name evidence="1" type="ORF">HK103_000937</name>
</gene>
<dbReference type="InterPro" id="IPR027417">
    <property type="entry name" value="P-loop_NTPase"/>
</dbReference>
<evidence type="ECO:0000313" key="2">
    <source>
        <dbReference type="Proteomes" id="UP001210925"/>
    </source>
</evidence>
<dbReference type="AlphaFoldDB" id="A0AAD5UKW0"/>